<dbReference type="Proteomes" id="UP000634011">
    <property type="component" value="Unassembled WGS sequence"/>
</dbReference>
<protein>
    <submittedName>
        <fullName evidence="1">Uncharacterized protein</fullName>
    </submittedName>
</protein>
<comment type="caution">
    <text evidence="1">The sequence shown here is derived from an EMBL/GenBank/DDBJ whole genome shotgun (WGS) entry which is preliminary data.</text>
</comment>
<evidence type="ECO:0000313" key="2">
    <source>
        <dbReference type="Proteomes" id="UP000634011"/>
    </source>
</evidence>
<keyword evidence="2" id="KW-1185">Reference proteome</keyword>
<organism evidence="1 2">
    <name type="scientific">Undibacterium jejuense</name>
    <dbReference type="NCBI Taxonomy" id="1344949"/>
    <lineage>
        <taxon>Bacteria</taxon>
        <taxon>Pseudomonadati</taxon>
        <taxon>Pseudomonadota</taxon>
        <taxon>Betaproteobacteria</taxon>
        <taxon>Burkholderiales</taxon>
        <taxon>Oxalobacteraceae</taxon>
        <taxon>Undibacterium</taxon>
    </lineage>
</organism>
<dbReference type="AlphaFoldDB" id="A0A923HMC5"/>
<dbReference type="RefSeq" id="WP_186914363.1">
    <property type="nucleotide sequence ID" value="NZ_JACOFV010000038.1"/>
</dbReference>
<accession>A0A923HMC5</accession>
<name>A0A923HMC5_9BURK</name>
<reference evidence="1" key="1">
    <citation type="submission" date="2020-08" db="EMBL/GenBank/DDBJ databases">
        <title>Novel species isolated from subtropical streams in China.</title>
        <authorList>
            <person name="Lu H."/>
        </authorList>
    </citation>
    <scope>NUCLEOTIDE SEQUENCE</scope>
    <source>
        <strain evidence="1">KACC 12607</strain>
    </source>
</reference>
<evidence type="ECO:0000313" key="1">
    <source>
        <dbReference type="EMBL" id="MBC3864362.1"/>
    </source>
</evidence>
<dbReference type="EMBL" id="JACOFV010000038">
    <property type="protein sequence ID" value="MBC3864362.1"/>
    <property type="molecule type" value="Genomic_DNA"/>
</dbReference>
<gene>
    <name evidence="1" type="ORF">H8K32_19885</name>
</gene>
<sequence>MIEAAQRYNCDAQKLWKYNFGVMKKLVKKLPNACDIIDARLKIENKKKQKNLIEISKRKVRDEQFDEQWAKAVKTSAKKLYEENHRPIRVTKNQLLRASKLDIDGKKGIIWPTKERFPITHRATLECMESTWHFYARRILWTLLSLHDINTSDYVTIIFSGLEVHKSKEIIKYFLDIPRGSGASIEIINSLLLARGIKNDWAGPCPDREFYKAGRAYRLRTSRRGPIGGKAGEPNFSQ</sequence>
<proteinExistence type="predicted"/>